<feature type="signal peptide" evidence="2">
    <location>
        <begin position="1"/>
        <end position="24"/>
    </location>
</feature>
<keyword evidence="2" id="KW-0732">Signal</keyword>
<feature type="chain" id="PRO_5016255742" description="BZIP domain-containing protein" evidence="2">
    <location>
        <begin position="25"/>
        <end position="200"/>
    </location>
</feature>
<evidence type="ECO:0000256" key="2">
    <source>
        <dbReference type="SAM" id="SignalP"/>
    </source>
</evidence>
<dbReference type="AlphaFoldDB" id="A0A316VEF0"/>
<dbReference type="EMBL" id="KZ819604">
    <property type="protein sequence ID" value="PWN34391.1"/>
    <property type="molecule type" value="Genomic_DNA"/>
</dbReference>
<evidence type="ECO:0000313" key="3">
    <source>
        <dbReference type="EMBL" id="PWN34391.1"/>
    </source>
</evidence>
<feature type="compositionally biased region" description="Basic residues" evidence="1">
    <location>
        <begin position="177"/>
        <end position="189"/>
    </location>
</feature>
<sequence>MQSYILVRTVLLLCFLLETIQVLGQTKEPKDFDLNKTPPPEDGSENEGTKSHYTIENINTESYIPAPKEADVNKSRKKRKQLATDPTEEAERKKVYKREKARERRKGIRERKLAGTLTEVDLRSLELTKARKRRYRQNNKQSLAKYFREYHLNHLSEYAARSRKWRQENLEKARQTDRRRREKKKKQKVVIHDRSAEKHT</sequence>
<dbReference type="GeneID" id="37019654"/>
<feature type="compositionally biased region" description="Basic and acidic residues" evidence="1">
    <location>
        <begin position="165"/>
        <end position="176"/>
    </location>
</feature>
<dbReference type="Proteomes" id="UP000245771">
    <property type="component" value="Unassembled WGS sequence"/>
</dbReference>
<gene>
    <name evidence="3" type="ORF">FA14DRAFT_157055</name>
</gene>
<dbReference type="InParanoid" id="A0A316VEF0"/>
<proteinExistence type="predicted"/>
<evidence type="ECO:0000313" key="4">
    <source>
        <dbReference type="Proteomes" id="UP000245771"/>
    </source>
</evidence>
<accession>A0A316VEF0</accession>
<feature type="compositionally biased region" description="Basic and acidic residues" evidence="1">
    <location>
        <begin position="89"/>
        <end position="102"/>
    </location>
</feature>
<dbReference type="RefSeq" id="XP_025354693.1">
    <property type="nucleotide sequence ID" value="XM_025497873.1"/>
</dbReference>
<evidence type="ECO:0000256" key="1">
    <source>
        <dbReference type="SAM" id="MobiDB-lite"/>
    </source>
</evidence>
<feature type="region of interest" description="Disordered" evidence="1">
    <location>
        <begin position="29"/>
        <end position="106"/>
    </location>
</feature>
<protein>
    <recommendedName>
        <fullName evidence="5">BZIP domain-containing protein</fullName>
    </recommendedName>
</protein>
<feature type="compositionally biased region" description="Basic and acidic residues" evidence="1">
    <location>
        <begin position="190"/>
        <end position="200"/>
    </location>
</feature>
<keyword evidence="4" id="KW-1185">Reference proteome</keyword>
<feature type="region of interest" description="Disordered" evidence="1">
    <location>
        <begin position="165"/>
        <end position="200"/>
    </location>
</feature>
<organism evidence="3 4">
    <name type="scientific">Meira miltonrushii</name>
    <dbReference type="NCBI Taxonomy" id="1280837"/>
    <lineage>
        <taxon>Eukaryota</taxon>
        <taxon>Fungi</taxon>
        <taxon>Dikarya</taxon>
        <taxon>Basidiomycota</taxon>
        <taxon>Ustilaginomycotina</taxon>
        <taxon>Exobasidiomycetes</taxon>
        <taxon>Exobasidiales</taxon>
        <taxon>Brachybasidiaceae</taxon>
        <taxon>Meira</taxon>
    </lineage>
</organism>
<name>A0A316VEF0_9BASI</name>
<evidence type="ECO:0008006" key="5">
    <source>
        <dbReference type="Google" id="ProtNLM"/>
    </source>
</evidence>
<feature type="compositionally biased region" description="Polar residues" evidence="1">
    <location>
        <begin position="51"/>
        <end position="62"/>
    </location>
</feature>
<reference evidence="3 4" key="1">
    <citation type="journal article" date="2018" name="Mol. Biol. Evol.">
        <title>Broad Genomic Sampling Reveals a Smut Pathogenic Ancestry of the Fungal Clade Ustilaginomycotina.</title>
        <authorList>
            <person name="Kijpornyongpan T."/>
            <person name="Mondo S.J."/>
            <person name="Barry K."/>
            <person name="Sandor L."/>
            <person name="Lee J."/>
            <person name="Lipzen A."/>
            <person name="Pangilinan J."/>
            <person name="LaButti K."/>
            <person name="Hainaut M."/>
            <person name="Henrissat B."/>
            <person name="Grigoriev I.V."/>
            <person name="Spatafora J.W."/>
            <person name="Aime M.C."/>
        </authorList>
    </citation>
    <scope>NUCLEOTIDE SEQUENCE [LARGE SCALE GENOMIC DNA]</scope>
    <source>
        <strain evidence="3 4">MCA 3882</strain>
    </source>
</reference>